<evidence type="ECO:0000256" key="2">
    <source>
        <dbReference type="ARBA" id="ARBA00009142"/>
    </source>
</evidence>
<keyword evidence="3" id="KW-0813">Transport</keyword>
<evidence type="ECO:0000256" key="5">
    <source>
        <dbReference type="ARBA" id="ARBA00022692"/>
    </source>
</evidence>
<dbReference type="PANTHER" id="PTHR30269:SF0">
    <property type="entry name" value="MEMBRANE TRANSPORTER PROTEIN YFCA-RELATED"/>
    <property type="match status" value="1"/>
</dbReference>
<comment type="caution">
    <text evidence="10">The sequence shown here is derived from an EMBL/GenBank/DDBJ whole genome shotgun (WGS) entry which is preliminary data.</text>
</comment>
<evidence type="ECO:0000256" key="8">
    <source>
        <dbReference type="RuleBase" id="RU363041"/>
    </source>
</evidence>
<dbReference type="Pfam" id="PF01925">
    <property type="entry name" value="TauE"/>
    <property type="match status" value="1"/>
</dbReference>
<keyword evidence="6 8" id="KW-1133">Transmembrane helix</keyword>
<dbReference type="InterPro" id="IPR013096">
    <property type="entry name" value="Cupin_2"/>
</dbReference>
<dbReference type="EMBL" id="VJIQ01000067">
    <property type="protein sequence ID" value="MXB14274.1"/>
    <property type="molecule type" value="Genomic_DNA"/>
</dbReference>
<dbReference type="EMBL" id="VJDK01000068">
    <property type="protein sequence ID" value="MWY75079.1"/>
    <property type="molecule type" value="Genomic_DNA"/>
</dbReference>
<evidence type="ECO:0000256" key="3">
    <source>
        <dbReference type="ARBA" id="ARBA00022448"/>
    </source>
</evidence>
<dbReference type="InterPro" id="IPR014710">
    <property type="entry name" value="RmlC-like_jellyroll"/>
</dbReference>
<dbReference type="Pfam" id="PF07883">
    <property type="entry name" value="Cupin_2"/>
    <property type="match status" value="1"/>
</dbReference>
<organism evidence="10">
    <name type="scientific">Francisella tularensis</name>
    <dbReference type="NCBI Taxonomy" id="263"/>
    <lineage>
        <taxon>Bacteria</taxon>
        <taxon>Pseudomonadati</taxon>
        <taxon>Pseudomonadota</taxon>
        <taxon>Gammaproteobacteria</taxon>
        <taxon>Thiotrichales</taxon>
        <taxon>Francisellaceae</taxon>
        <taxon>Francisella</taxon>
    </lineage>
</organism>
<dbReference type="InterPro" id="IPR002781">
    <property type="entry name" value="TM_pro_TauE-like"/>
</dbReference>
<sequence>MIKQTSTNIYDLEPKNSNQEVFTDLLKNHDIYIEKIISYGQVTPVDQPYIQTHDEWVLVLSGQAQLKLEDQYYDLKQGQHLFIAKNTRHWVTFTTNPTIWLATFWEIMMQHFFAEHFYILCVFIVSMGFLASFIDAIAGGGGLISIPALSLTGLPIVTVLGTNKFQASIDTGMAVLKYYKSGLIDIKTVIRGLVAGFIGACCGTLLTLLIHNDFMNNIVPILLIAVFIFSIVNKNLGVAQGKKRMSEVAFFTLFGFILGAYDGFFGPGTGNLWIIAIVYFLGYTFLQASGYAKMLNLKSNVFSLTVFALSGQVNIAFGLLMALGSFFGGIAGSRMVILKGSKLVRPIFIIVVGASILLMIKTRYFS</sequence>
<feature type="transmembrane region" description="Helical" evidence="8">
    <location>
        <begin position="343"/>
        <end position="360"/>
    </location>
</feature>
<keyword evidence="4 8" id="KW-1003">Cell membrane</keyword>
<comment type="subcellular location">
    <subcellularLocation>
        <location evidence="1 8">Cell membrane</location>
        <topology evidence="1 8">Multi-pass membrane protein</topology>
    </subcellularLocation>
</comment>
<evidence type="ECO:0000256" key="7">
    <source>
        <dbReference type="ARBA" id="ARBA00023136"/>
    </source>
</evidence>
<feature type="transmembrane region" description="Helical" evidence="8">
    <location>
        <begin position="304"/>
        <end position="331"/>
    </location>
</feature>
<feature type="transmembrane region" description="Helical" evidence="8">
    <location>
        <begin position="144"/>
        <end position="167"/>
    </location>
</feature>
<feature type="transmembrane region" description="Helical" evidence="8">
    <location>
        <begin position="248"/>
        <end position="266"/>
    </location>
</feature>
<dbReference type="CDD" id="cd06981">
    <property type="entry name" value="cupin_reut_a1446"/>
    <property type="match status" value="1"/>
</dbReference>
<dbReference type="Gene3D" id="2.60.120.10">
    <property type="entry name" value="Jelly Rolls"/>
    <property type="match status" value="1"/>
</dbReference>
<dbReference type="SUPFAM" id="SSF51182">
    <property type="entry name" value="RmlC-like cupins"/>
    <property type="match status" value="1"/>
</dbReference>
<proteinExistence type="inferred from homology"/>
<keyword evidence="5 8" id="KW-0812">Transmembrane</keyword>
<feature type="transmembrane region" description="Helical" evidence="8">
    <location>
        <begin position="117"/>
        <end position="138"/>
    </location>
</feature>
<gene>
    <name evidence="10" type="ORF">FNB10_08750</name>
    <name evidence="11" type="ORF">FND40_08820</name>
</gene>
<feature type="transmembrane region" description="Helical" evidence="8">
    <location>
        <begin position="272"/>
        <end position="292"/>
    </location>
</feature>
<dbReference type="PANTHER" id="PTHR30269">
    <property type="entry name" value="TRANSMEMBRANE PROTEIN YFCA"/>
    <property type="match status" value="1"/>
</dbReference>
<name>A0A6B0JNV8_FRATU</name>
<keyword evidence="7 8" id="KW-0472">Membrane</keyword>
<evidence type="ECO:0000256" key="6">
    <source>
        <dbReference type="ARBA" id="ARBA00022989"/>
    </source>
</evidence>
<dbReference type="GO" id="GO:0005886">
    <property type="term" value="C:plasma membrane"/>
    <property type="evidence" value="ECO:0007669"/>
    <property type="project" value="UniProtKB-SubCell"/>
</dbReference>
<accession>A0A6B0JNV8</accession>
<dbReference type="AlphaFoldDB" id="A0A6B0JNV8"/>
<evidence type="ECO:0000256" key="4">
    <source>
        <dbReference type="ARBA" id="ARBA00022475"/>
    </source>
</evidence>
<protein>
    <recommendedName>
        <fullName evidence="8">Probable membrane transporter protein</fullName>
    </recommendedName>
</protein>
<evidence type="ECO:0000313" key="11">
    <source>
        <dbReference type="EMBL" id="MXB14274.1"/>
    </source>
</evidence>
<evidence type="ECO:0000256" key="1">
    <source>
        <dbReference type="ARBA" id="ARBA00004651"/>
    </source>
</evidence>
<dbReference type="InterPro" id="IPR011051">
    <property type="entry name" value="RmlC_Cupin_sf"/>
</dbReference>
<comment type="similarity">
    <text evidence="2 8">Belongs to the 4-toluene sulfonate uptake permease (TSUP) (TC 2.A.102) family.</text>
</comment>
<feature type="transmembrane region" description="Helical" evidence="8">
    <location>
        <begin position="188"/>
        <end position="211"/>
    </location>
</feature>
<dbReference type="InterPro" id="IPR052017">
    <property type="entry name" value="TSUP"/>
</dbReference>
<reference evidence="10" key="1">
    <citation type="submission" date="2019-06" db="EMBL/GenBank/DDBJ databases">
        <title>Phylogeography and genetic diversity of Francisella tularensis subsp. holarctica in France (1947-2018).</title>
        <authorList>
            <person name="Kevin M."/>
            <person name="Madani N."/>
            <person name="Maurin M."/>
        </authorList>
    </citation>
    <scope>NUCLEOTIDE SEQUENCE</scope>
    <source>
        <strain evidence="10">10-1635/5</strain>
        <strain evidence="11">93-11516</strain>
    </source>
</reference>
<evidence type="ECO:0000259" key="9">
    <source>
        <dbReference type="Pfam" id="PF07883"/>
    </source>
</evidence>
<feature type="transmembrane region" description="Helical" evidence="8">
    <location>
        <begin position="217"/>
        <end position="236"/>
    </location>
</feature>
<evidence type="ECO:0000313" key="10">
    <source>
        <dbReference type="EMBL" id="MWY75079.1"/>
    </source>
</evidence>
<feature type="domain" description="Cupin type-2" evidence="9">
    <location>
        <begin position="50"/>
        <end position="102"/>
    </location>
</feature>